<name>G3I2G8_CRIGR</name>
<dbReference type="InParanoid" id="G3I2G8"/>
<dbReference type="AlphaFoldDB" id="G3I2G8"/>
<evidence type="ECO:0000313" key="2">
    <source>
        <dbReference type="Proteomes" id="UP000001075"/>
    </source>
</evidence>
<reference evidence="2" key="1">
    <citation type="journal article" date="2011" name="Nat. Biotechnol.">
        <title>The genomic sequence of the Chinese hamster ovary (CHO)-K1 cell line.</title>
        <authorList>
            <person name="Xu X."/>
            <person name="Nagarajan H."/>
            <person name="Lewis N.E."/>
            <person name="Pan S."/>
            <person name="Cai Z."/>
            <person name="Liu X."/>
            <person name="Chen W."/>
            <person name="Xie M."/>
            <person name="Wang W."/>
            <person name="Hammond S."/>
            <person name="Andersen M.R."/>
            <person name="Neff N."/>
            <person name="Passarelli B."/>
            <person name="Koh W."/>
            <person name="Fan H.C."/>
            <person name="Wang J."/>
            <person name="Gui Y."/>
            <person name="Lee K.H."/>
            <person name="Betenbaugh M.J."/>
            <person name="Quake S.R."/>
            <person name="Famili I."/>
            <person name="Palsson B.O."/>
            <person name="Wang J."/>
        </authorList>
    </citation>
    <scope>NUCLEOTIDE SEQUENCE [LARGE SCALE GENOMIC DNA]</scope>
    <source>
        <strain evidence="2">CHO K1 cell line</strain>
    </source>
</reference>
<evidence type="ECO:0000313" key="1">
    <source>
        <dbReference type="EMBL" id="EGV99367.1"/>
    </source>
</evidence>
<dbReference type="EMBL" id="JH001133">
    <property type="protein sequence ID" value="EGV99367.1"/>
    <property type="molecule type" value="Genomic_DNA"/>
</dbReference>
<organism evidence="1 2">
    <name type="scientific">Cricetulus griseus</name>
    <name type="common">Chinese hamster</name>
    <name type="synonym">Cricetulus barabensis griseus</name>
    <dbReference type="NCBI Taxonomy" id="10029"/>
    <lineage>
        <taxon>Eukaryota</taxon>
        <taxon>Metazoa</taxon>
        <taxon>Chordata</taxon>
        <taxon>Craniata</taxon>
        <taxon>Vertebrata</taxon>
        <taxon>Euteleostomi</taxon>
        <taxon>Mammalia</taxon>
        <taxon>Eutheria</taxon>
        <taxon>Euarchontoglires</taxon>
        <taxon>Glires</taxon>
        <taxon>Rodentia</taxon>
        <taxon>Myomorpha</taxon>
        <taxon>Muroidea</taxon>
        <taxon>Cricetidae</taxon>
        <taxon>Cricetinae</taxon>
        <taxon>Cricetulus</taxon>
    </lineage>
</organism>
<proteinExistence type="predicted"/>
<gene>
    <name evidence="1" type="ORF">I79_017610</name>
</gene>
<protein>
    <submittedName>
        <fullName evidence="1">Uncharacterized protein</fullName>
    </submittedName>
</protein>
<dbReference type="Proteomes" id="UP000001075">
    <property type="component" value="Unassembled WGS sequence"/>
</dbReference>
<sequence length="69" mass="7750">MEASNKRLCDWSWSWEDQCTIQQHKWTLTTAGEAIPVQFIALVTTTQEGPIGVEAALLTWGSHVTLIHI</sequence>
<accession>G3I2G8</accession>